<organism evidence="3 4">
    <name type="scientific">Marinobacter persicus</name>
    <dbReference type="NCBI Taxonomy" id="930118"/>
    <lineage>
        <taxon>Bacteria</taxon>
        <taxon>Pseudomonadati</taxon>
        <taxon>Pseudomonadota</taxon>
        <taxon>Gammaproteobacteria</taxon>
        <taxon>Pseudomonadales</taxon>
        <taxon>Marinobacteraceae</taxon>
        <taxon>Marinobacter</taxon>
    </lineage>
</organism>
<dbReference type="EMBL" id="PTIU01000017">
    <property type="protein sequence ID" value="PPK54216.1"/>
    <property type="molecule type" value="Genomic_DNA"/>
</dbReference>
<keyword evidence="1" id="KW-0732">Signal</keyword>
<protein>
    <recommendedName>
        <fullName evidence="6">Outer membrane protein beta-barrel domain-containing protein</fullName>
    </recommendedName>
</protein>
<evidence type="ECO:0000313" key="4">
    <source>
        <dbReference type="Proteomes" id="UP000239446"/>
    </source>
</evidence>
<dbReference type="EMBL" id="PTIT01000020">
    <property type="protein sequence ID" value="PPK50764.1"/>
    <property type="molecule type" value="Genomic_DNA"/>
</dbReference>
<gene>
    <name evidence="3" type="ORF">B0H24_101712</name>
    <name evidence="2" type="ORF">BY455_12012</name>
</gene>
<dbReference type="Proteomes" id="UP000239648">
    <property type="component" value="Unassembled WGS sequence"/>
</dbReference>
<dbReference type="OrthoDB" id="6371503at2"/>
<reference evidence="3 4" key="2">
    <citation type="submission" date="2018-02" db="EMBL/GenBank/DDBJ databases">
        <title>Subsurface microbial communities from deep shales in Ohio and West Virginia, USA.</title>
        <authorList>
            <person name="Wrighton K."/>
        </authorList>
    </citation>
    <scope>NUCLEOTIDE SEQUENCE [LARGE SCALE GENOMIC DNA]</scope>
    <source>
        <strain evidence="3 4">UTICA-S1B9</strain>
    </source>
</reference>
<dbReference type="Proteomes" id="UP000239446">
    <property type="component" value="Unassembled WGS sequence"/>
</dbReference>
<comment type="caution">
    <text evidence="3">The sequence shown here is derived from an EMBL/GenBank/DDBJ whole genome shotgun (WGS) entry which is preliminary data.</text>
</comment>
<dbReference type="SUPFAM" id="SSF56925">
    <property type="entry name" value="OMPA-like"/>
    <property type="match status" value="1"/>
</dbReference>
<keyword evidence="5" id="KW-1185">Reference proteome</keyword>
<feature type="chain" id="PRO_5015676940" description="Outer membrane protein beta-barrel domain-containing protein" evidence="1">
    <location>
        <begin position="21"/>
        <end position="200"/>
    </location>
</feature>
<name>A0A2S6G553_9GAMM</name>
<dbReference type="InterPro" id="IPR011250">
    <property type="entry name" value="OMP/PagP_B-barrel"/>
</dbReference>
<evidence type="ECO:0000313" key="2">
    <source>
        <dbReference type="EMBL" id="PPK50764.1"/>
    </source>
</evidence>
<proteinExistence type="predicted"/>
<dbReference type="RefSeq" id="WP_104416525.1">
    <property type="nucleotide sequence ID" value="NZ_PTIT01000020.1"/>
</dbReference>
<reference evidence="2 5" key="1">
    <citation type="submission" date="2018-02" db="EMBL/GenBank/DDBJ databases">
        <title>Deep subsurface shale carbon reservoir microbial communities from Ohio and West Virginia, USA.</title>
        <authorList>
            <person name="Wrighton K."/>
        </authorList>
    </citation>
    <scope>NUCLEOTIDE SEQUENCE [LARGE SCALE GENOMIC DNA]</scope>
    <source>
        <strain evidence="2 5">UTICA-S1B6</strain>
    </source>
</reference>
<evidence type="ECO:0000313" key="3">
    <source>
        <dbReference type="EMBL" id="PPK54216.1"/>
    </source>
</evidence>
<evidence type="ECO:0000256" key="1">
    <source>
        <dbReference type="SAM" id="SignalP"/>
    </source>
</evidence>
<feature type="signal peptide" evidence="1">
    <location>
        <begin position="1"/>
        <end position="20"/>
    </location>
</feature>
<accession>A0A2S6G553</accession>
<evidence type="ECO:0000313" key="5">
    <source>
        <dbReference type="Proteomes" id="UP000239648"/>
    </source>
</evidence>
<sequence>MIGKNLVAGSLLLLPIVAFAQDSKPFSVGLASFATSVDYTVEYQYGLEDDEEQTFSGPAIFGTAAVNDNLAFRVLYGWQEHTDESDIELETIEGTVLGGIGLASEGFKAYGSLGFFRDDLKWDNQPARVNGDTFKGLALGAGAGYSWPWVSVELWVSVRDNSDYEDALDDYYAGQGTSIPYDEIEYLSVVTAGIGASVRF</sequence>
<dbReference type="AlphaFoldDB" id="A0A2S6G553"/>
<evidence type="ECO:0008006" key="6">
    <source>
        <dbReference type="Google" id="ProtNLM"/>
    </source>
</evidence>